<evidence type="ECO:0000259" key="3">
    <source>
        <dbReference type="Pfam" id="PF00288"/>
    </source>
</evidence>
<dbReference type="Gene3D" id="3.30.230.10">
    <property type="match status" value="1"/>
</dbReference>
<sequence length="862" mass="94761">EIVENKGLFKNGGIREEVSVFAYYVTGHGFGHATRVVGEYIQTAVLPRESILATEVEWLKSVKADLVISDVVPVACRAAADAGIRAVCCTNFRVIFMLVHISYDTSNPCFDLTSIGKSNSPMQPTNDVINPDSRGLLHFSLFGKKSLEFRKPKSHIYNFGGQVYMLLVRSVVLLKIQEMPSNFVKLPKDFCTPDAVRLQASCSTELALKLYKLENIILSHYQAEVEMIRRDCSLGGFRLSLYIERAVTLKPCYDGGVQHGVTKTSNRPTYELKESMEYFLQSIAWVAARILQDLQLWENIQTSHGLSGARRLREMLCVLGYQLQSYWGKIFIAILNGSPQNNNNKKLNHASTWLLLQCSSGEEDIFVSRAPGRLDVMGGIADYSGSLVLQMPTRESCHVAIQRNHPSKHKLWKHAQARQPKEGPTAVLQIVSFGSELGNRGPTFDMDLSDFVEDGQPITYEKAYNYFARDLAQKWAAYVAGTILVLMTELGIRFEDSISILVSSGVPEGKGVSSSAAIEVASMTAVAAAHGLSIDPRHLALLCQKVENHIVGAPCGVMDQMASACGEANKLLAMVCQPAEVLGLVDIPPTIRFWGIDSGIRHSVGGSDYKSVRVGAFMGRKIIKSAASVELRSSLSNISNPEQINGFNPDDADEDGKNLLETESSLDYLCNLSAHRYEASYATRLPESLSGQEFVEKYLDHDDSVTTIDKEHKYAVRAPTRHPIYENFRVKAFKALLSAAPSNDQLSALGELMYLCHFSYSACGLGSNGTDRLVSLVQEMQHSKSSESEGGTLFGAKITGGGSGGTVCVMGRNCLRSNEQLIEIQQRYKAATGFLPYVFEGSSPGAAKFGHLQIRFRSSSKE</sequence>
<name>A0ABS8W367_DATST</name>
<dbReference type="EMBL" id="JACEIK010006483">
    <property type="protein sequence ID" value="MCE2055776.1"/>
    <property type="molecule type" value="Genomic_DNA"/>
</dbReference>
<feature type="domain" description="GHMP kinase N-terminal" evidence="3">
    <location>
        <begin position="478"/>
        <end position="566"/>
    </location>
</feature>
<dbReference type="PANTHER" id="PTHR10457">
    <property type="entry name" value="MEVALONATE KINASE/GALACTOKINASE"/>
    <property type="match status" value="1"/>
</dbReference>
<keyword evidence="1" id="KW-0547">Nucleotide-binding</keyword>
<dbReference type="InterPro" id="IPR019539">
    <property type="entry name" value="GalKase_N"/>
</dbReference>
<dbReference type="Pfam" id="PF10509">
    <property type="entry name" value="GalKase_gal_bdg"/>
    <property type="match status" value="1"/>
</dbReference>
<evidence type="ECO:0000256" key="1">
    <source>
        <dbReference type="ARBA" id="ARBA00022741"/>
    </source>
</evidence>
<accession>A0ABS8W367</accession>
<gene>
    <name evidence="5" type="ORF">HAX54_043377</name>
</gene>
<evidence type="ECO:0008006" key="7">
    <source>
        <dbReference type="Google" id="ProtNLM"/>
    </source>
</evidence>
<dbReference type="InterPro" id="IPR014721">
    <property type="entry name" value="Ribsml_uS5_D2-typ_fold_subgr"/>
</dbReference>
<dbReference type="PANTHER" id="PTHR10457:SF34">
    <property type="entry name" value="L-ARABINOKINASE-LIKE"/>
    <property type="match status" value="1"/>
</dbReference>
<keyword evidence="6" id="KW-1185">Reference proteome</keyword>
<reference evidence="5 6" key="1">
    <citation type="journal article" date="2021" name="BMC Genomics">
        <title>Datura genome reveals duplications of psychoactive alkaloid biosynthetic genes and high mutation rate following tissue culture.</title>
        <authorList>
            <person name="Rajewski A."/>
            <person name="Carter-House D."/>
            <person name="Stajich J."/>
            <person name="Litt A."/>
        </authorList>
    </citation>
    <scope>NUCLEOTIDE SEQUENCE [LARGE SCALE GENOMIC DNA]</scope>
    <source>
        <strain evidence="5">AR-01</strain>
    </source>
</reference>
<evidence type="ECO:0000259" key="4">
    <source>
        <dbReference type="Pfam" id="PF10509"/>
    </source>
</evidence>
<dbReference type="InterPro" id="IPR020568">
    <property type="entry name" value="Ribosomal_Su5_D2-typ_SF"/>
</dbReference>
<organism evidence="5 6">
    <name type="scientific">Datura stramonium</name>
    <name type="common">Jimsonweed</name>
    <name type="synonym">Common thornapple</name>
    <dbReference type="NCBI Taxonomy" id="4076"/>
    <lineage>
        <taxon>Eukaryota</taxon>
        <taxon>Viridiplantae</taxon>
        <taxon>Streptophyta</taxon>
        <taxon>Embryophyta</taxon>
        <taxon>Tracheophyta</taxon>
        <taxon>Spermatophyta</taxon>
        <taxon>Magnoliopsida</taxon>
        <taxon>eudicotyledons</taxon>
        <taxon>Gunneridae</taxon>
        <taxon>Pentapetalae</taxon>
        <taxon>asterids</taxon>
        <taxon>lamiids</taxon>
        <taxon>Solanales</taxon>
        <taxon>Solanaceae</taxon>
        <taxon>Solanoideae</taxon>
        <taxon>Datureae</taxon>
        <taxon>Datura</taxon>
    </lineage>
</organism>
<evidence type="ECO:0000313" key="5">
    <source>
        <dbReference type="EMBL" id="MCE2055776.1"/>
    </source>
</evidence>
<dbReference type="InterPro" id="IPR006204">
    <property type="entry name" value="GHMP_kinase_N_dom"/>
</dbReference>
<keyword evidence="2" id="KW-0067">ATP-binding</keyword>
<evidence type="ECO:0000256" key="2">
    <source>
        <dbReference type="ARBA" id="ARBA00022840"/>
    </source>
</evidence>
<dbReference type="InterPro" id="IPR036554">
    <property type="entry name" value="GHMP_kinase_C_sf"/>
</dbReference>
<dbReference type="Gene3D" id="3.30.70.890">
    <property type="entry name" value="GHMP kinase, C-terminal domain"/>
    <property type="match status" value="1"/>
</dbReference>
<proteinExistence type="predicted"/>
<dbReference type="PRINTS" id="PR00959">
    <property type="entry name" value="MEVGALKINASE"/>
</dbReference>
<dbReference type="Pfam" id="PF00288">
    <property type="entry name" value="GHMP_kinases_N"/>
    <property type="match status" value="1"/>
</dbReference>
<comment type="caution">
    <text evidence="5">The sequence shown here is derived from an EMBL/GenBank/DDBJ whole genome shotgun (WGS) entry which is preliminary data.</text>
</comment>
<dbReference type="Proteomes" id="UP000823775">
    <property type="component" value="Unassembled WGS sequence"/>
</dbReference>
<protein>
    <recommendedName>
        <fullName evidence="7">L-arabinokinase</fullName>
    </recommendedName>
</protein>
<evidence type="ECO:0000313" key="6">
    <source>
        <dbReference type="Proteomes" id="UP000823775"/>
    </source>
</evidence>
<feature type="non-terminal residue" evidence="5">
    <location>
        <position position="1"/>
    </location>
</feature>
<feature type="domain" description="Galactokinase N-terminal" evidence="4">
    <location>
        <begin position="361"/>
        <end position="403"/>
    </location>
</feature>
<dbReference type="SUPFAM" id="SSF54211">
    <property type="entry name" value="Ribosomal protein S5 domain 2-like"/>
    <property type="match status" value="1"/>
</dbReference>
<dbReference type="SUPFAM" id="SSF55060">
    <property type="entry name" value="GHMP Kinase, C-terminal domain"/>
    <property type="match status" value="1"/>
</dbReference>